<name>A0ABM3JL46_BACDO</name>
<dbReference type="InterPro" id="IPR032675">
    <property type="entry name" value="LRR_dom_sf"/>
</dbReference>
<evidence type="ECO:0000313" key="2">
    <source>
        <dbReference type="RefSeq" id="XP_049309955.1"/>
    </source>
</evidence>
<dbReference type="Gene3D" id="3.80.10.10">
    <property type="entry name" value="Ribonuclease Inhibitor"/>
    <property type="match status" value="1"/>
</dbReference>
<sequence>MDLEECNQITDLTLAHLTTGCPSLEKLSLTHCALITDDGIRQLAADKCGAESLSVLELDNCPLITDRTLEHLVSWHNLQRMELFDCQMISRAAIRKLKFFCLQNHLPNIKLHAYFAPFTPPPVTTTHRPRYCRCYEISEIRLSASPENSCAGEGTYIYTYVFTSTRTGRVTRKYPISRTTSKTPNEIKKRQNLNPFQLNIGAEDRDRF</sequence>
<proteinExistence type="predicted"/>
<dbReference type="SUPFAM" id="SSF52047">
    <property type="entry name" value="RNI-like"/>
    <property type="match status" value="1"/>
</dbReference>
<dbReference type="SMART" id="SM00367">
    <property type="entry name" value="LRR_CC"/>
    <property type="match status" value="2"/>
</dbReference>
<dbReference type="RefSeq" id="XP_049309955.1">
    <property type="nucleotide sequence ID" value="XM_049453998.1"/>
</dbReference>
<organism evidence="1 2">
    <name type="scientific">Bactrocera dorsalis</name>
    <name type="common">Oriental fruit fly</name>
    <name type="synonym">Dacus dorsalis</name>
    <dbReference type="NCBI Taxonomy" id="27457"/>
    <lineage>
        <taxon>Eukaryota</taxon>
        <taxon>Metazoa</taxon>
        <taxon>Ecdysozoa</taxon>
        <taxon>Arthropoda</taxon>
        <taxon>Hexapoda</taxon>
        <taxon>Insecta</taxon>
        <taxon>Pterygota</taxon>
        <taxon>Neoptera</taxon>
        <taxon>Endopterygota</taxon>
        <taxon>Diptera</taxon>
        <taxon>Brachycera</taxon>
        <taxon>Muscomorpha</taxon>
        <taxon>Tephritoidea</taxon>
        <taxon>Tephritidae</taxon>
        <taxon>Bactrocera</taxon>
        <taxon>Bactrocera</taxon>
    </lineage>
</organism>
<dbReference type="GeneID" id="125777879"/>
<dbReference type="PANTHER" id="PTHR13318">
    <property type="entry name" value="PARTNER OF PAIRED, ISOFORM B-RELATED"/>
    <property type="match status" value="1"/>
</dbReference>
<protein>
    <submittedName>
        <fullName evidence="2">F-box/LRR-repeat protein 20-like isoform X1</fullName>
    </submittedName>
</protein>
<accession>A0ABM3JL46</accession>
<keyword evidence="1" id="KW-1185">Reference proteome</keyword>
<dbReference type="PANTHER" id="PTHR13318:SF165">
    <property type="entry name" value="F-BOX_LRR-REPEAT PROTEIN FBXL-1"/>
    <property type="match status" value="1"/>
</dbReference>
<gene>
    <name evidence="2" type="primary">LOC125777879</name>
</gene>
<evidence type="ECO:0000313" key="1">
    <source>
        <dbReference type="Proteomes" id="UP001652620"/>
    </source>
</evidence>
<dbReference type="InterPro" id="IPR006553">
    <property type="entry name" value="Leu-rich_rpt_Cys-con_subtyp"/>
</dbReference>
<dbReference type="Proteomes" id="UP001652620">
    <property type="component" value="Chromosome 3"/>
</dbReference>
<reference evidence="2" key="1">
    <citation type="submission" date="2025-08" db="UniProtKB">
        <authorList>
            <consortium name="RefSeq"/>
        </authorList>
    </citation>
    <scope>IDENTIFICATION</scope>
    <source>
        <tissue evidence="2">Adult</tissue>
    </source>
</reference>